<name>A0ABY4WMG5_9BACL</name>
<evidence type="ECO:0000313" key="3">
    <source>
        <dbReference type="Proteomes" id="UP001056500"/>
    </source>
</evidence>
<reference evidence="2" key="1">
    <citation type="submission" date="2022-06" db="EMBL/GenBank/DDBJ databases">
        <title>Genome sequencing of Brevibacillus sp. BB3-R1.</title>
        <authorList>
            <person name="Heo J."/>
            <person name="Lee D."/>
            <person name="Won M."/>
            <person name="Han B.-H."/>
            <person name="Hong S.-B."/>
            <person name="Kwon S.-W."/>
        </authorList>
    </citation>
    <scope>NUCLEOTIDE SEQUENCE</scope>
    <source>
        <strain evidence="2">BB3-R1</strain>
    </source>
</reference>
<feature type="domain" description="N-acetyltransferase" evidence="1">
    <location>
        <begin position="18"/>
        <end position="178"/>
    </location>
</feature>
<dbReference type="InterPro" id="IPR016181">
    <property type="entry name" value="Acyl_CoA_acyltransferase"/>
</dbReference>
<organism evidence="2 3">
    <name type="scientific">Brevibacillus ruminantium</name>
    <dbReference type="NCBI Taxonomy" id="2950604"/>
    <lineage>
        <taxon>Bacteria</taxon>
        <taxon>Bacillati</taxon>
        <taxon>Bacillota</taxon>
        <taxon>Bacilli</taxon>
        <taxon>Bacillales</taxon>
        <taxon>Paenibacillaceae</taxon>
        <taxon>Brevibacillus</taxon>
    </lineage>
</organism>
<dbReference type="Pfam" id="PF13302">
    <property type="entry name" value="Acetyltransf_3"/>
    <property type="match status" value="1"/>
</dbReference>
<dbReference type="SUPFAM" id="SSF55729">
    <property type="entry name" value="Acyl-CoA N-acyltransferases (Nat)"/>
    <property type="match status" value="1"/>
</dbReference>
<protein>
    <submittedName>
        <fullName evidence="2">GNAT family N-acetyltransferase</fullName>
    </submittedName>
</protein>
<gene>
    <name evidence="2" type="ORF">NDK47_04545</name>
</gene>
<dbReference type="RefSeq" id="WP_251873682.1">
    <property type="nucleotide sequence ID" value="NZ_CP098755.1"/>
</dbReference>
<dbReference type="EMBL" id="CP098755">
    <property type="protein sequence ID" value="USG66574.1"/>
    <property type="molecule type" value="Genomic_DNA"/>
</dbReference>
<accession>A0ABY4WMG5</accession>
<sequence length="189" mass="21760">MNIEAVFGEFPILKSDRFVLKKIEDHHLDDVFDIYSNDKVFAYCGIIPKHKKETVKNMIGHFERDYQKKARIKWGIFANDQPDRLLGIIEAFDFQQKVSMVTVGYFLAEAHWGKGIATEAVKILLHFLFTEVNVNRVQAEVMPPNEPSKRVLLKNGFVKEGTLRQAALWSGKGIVDLEIFGMLKEEYGR</sequence>
<dbReference type="PANTHER" id="PTHR43792:SF9">
    <property type="entry name" value="RIBOSOMAL-PROTEIN-ALANINE ACETYLTRANSFERASE"/>
    <property type="match status" value="1"/>
</dbReference>
<dbReference type="PROSITE" id="PS51186">
    <property type="entry name" value="GNAT"/>
    <property type="match status" value="1"/>
</dbReference>
<dbReference type="Gene3D" id="3.40.630.30">
    <property type="match status" value="1"/>
</dbReference>
<dbReference type="PANTHER" id="PTHR43792">
    <property type="entry name" value="GNAT FAMILY, PUTATIVE (AFU_ORTHOLOGUE AFUA_3G00765)-RELATED-RELATED"/>
    <property type="match status" value="1"/>
</dbReference>
<dbReference type="InterPro" id="IPR000182">
    <property type="entry name" value="GNAT_dom"/>
</dbReference>
<dbReference type="InterPro" id="IPR051531">
    <property type="entry name" value="N-acetyltransferase"/>
</dbReference>
<dbReference type="Proteomes" id="UP001056500">
    <property type="component" value="Chromosome"/>
</dbReference>
<proteinExistence type="predicted"/>
<keyword evidence="3" id="KW-1185">Reference proteome</keyword>
<evidence type="ECO:0000259" key="1">
    <source>
        <dbReference type="PROSITE" id="PS51186"/>
    </source>
</evidence>
<evidence type="ECO:0000313" key="2">
    <source>
        <dbReference type="EMBL" id="USG66574.1"/>
    </source>
</evidence>